<feature type="region of interest" description="Disordered" evidence="1">
    <location>
        <begin position="13"/>
        <end position="82"/>
    </location>
</feature>
<name>A0A6A4S217_SCOMX</name>
<protein>
    <submittedName>
        <fullName evidence="2">Uncharacterized protein</fullName>
    </submittedName>
</protein>
<accession>A0A6A4S217</accession>
<dbReference type="Proteomes" id="UP000438429">
    <property type="component" value="Unassembled WGS sequence"/>
</dbReference>
<comment type="caution">
    <text evidence="2">The sequence shown here is derived from an EMBL/GenBank/DDBJ whole genome shotgun (WGS) entry which is preliminary data.</text>
</comment>
<dbReference type="EMBL" id="VEVO01000019">
    <property type="protein sequence ID" value="KAF0026569.1"/>
    <property type="molecule type" value="Genomic_DNA"/>
</dbReference>
<evidence type="ECO:0000313" key="2">
    <source>
        <dbReference type="EMBL" id="KAF0026569.1"/>
    </source>
</evidence>
<evidence type="ECO:0000256" key="1">
    <source>
        <dbReference type="SAM" id="MobiDB-lite"/>
    </source>
</evidence>
<feature type="compositionally biased region" description="Polar residues" evidence="1">
    <location>
        <begin position="41"/>
        <end position="57"/>
    </location>
</feature>
<dbReference type="AlphaFoldDB" id="A0A6A4S217"/>
<organism evidence="2 3">
    <name type="scientific">Scophthalmus maximus</name>
    <name type="common">Turbot</name>
    <name type="synonym">Psetta maxima</name>
    <dbReference type="NCBI Taxonomy" id="52904"/>
    <lineage>
        <taxon>Eukaryota</taxon>
        <taxon>Metazoa</taxon>
        <taxon>Chordata</taxon>
        <taxon>Craniata</taxon>
        <taxon>Vertebrata</taxon>
        <taxon>Euteleostomi</taxon>
        <taxon>Actinopterygii</taxon>
        <taxon>Neopterygii</taxon>
        <taxon>Teleostei</taxon>
        <taxon>Neoteleostei</taxon>
        <taxon>Acanthomorphata</taxon>
        <taxon>Carangaria</taxon>
        <taxon>Pleuronectiformes</taxon>
        <taxon>Pleuronectoidei</taxon>
        <taxon>Scophthalmidae</taxon>
        <taxon>Scophthalmus</taxon>
    </lineage>
</organism>
<sequence>MCPRGLWLDCDRRRGSSAASSAANHRRGSAHFNAPRRPLSPLNNQTHSRTAAGSSASALPRAQAASSREGEANRRSQQLLAC</sequence>
<reference evidence="2 3" key="1">
    <citation type="submission" date="2019-06" db="EMBL/GenBank/DDBJ databases">
        <title>Draft genomes of female and male turbot (Scophthalmus maximus).</title>
        <authorList>
            <person name="Xu H."/>
            <person name="Xu X.-W."/>
            <person name="Shao C."/>
            <person name="Chen S."/>
        </authorList>
    </citation>
    <scope>NUCLEOTIDE SEQUENCE [LARGE SCALE GENOMIC DNA]</scope>
    <source>
        <strain evidence="2">Ysfricsl-2016a</strain>
        <tissue evidence="2">Blood</tissue>
    </source>
</reference>
<gene>
    <name evidence="2" type="ORF">F2P81_021306</name>
</gene>
<evidence type="ECO:0000313" key="3">
    <source>
        <dbReference type="Proteomes" id="UP000438429"/>
    </source>
</evidence>
<proteinExistence type="predicted"/>